<dbReference type="STRING" id="4955.A0A1G4MEJ8"/>
<dbReference type="Pfam" id="PF10395">
    <property type="entry name" value="Utp8_b_propeller"/>
    <property type="match status" value="1"/>
</dbReference>
<protein>
    <submittedName>
        <fullName evidence="3">LAFE_0F04522g1_1</fullName>
    </submittedName>
</protein>
<dbReference type="AlphaFoldDB" id="A0A1G4MEJ8"/>
<feature type="domain" description="Utp8 beta-propeller" evidence="1">
    <location>
        <begin position="1"/>
        <end position="374"/>
    </location>
</feature>
<keyword evidence="4" id="KW-1185">Reference proteome</keyword>
<organism evidence="3 4">
    <name type="scientific">Lachancea fermentati</name>
    <name type="common">Zygosaccharomyces fermentati</name>
    <dbReference type="NCBI Taxonomy" id="4955"/>
    <lineage>
        <taxon>Eukaryota</taxon>
        <taxon>Fungi</taxon>
        <taxon>Dikarya</taxon>
        <taxon>Ascomycota</taxon>
        <taxon>Saccharomycotina</taxon>
        <taxon>Saccharomycetes</taxon>
        <taxon>Saccharomycetales</taxon>
        <taxon>Saccharomycetaceae</taxon>
        <taxon>Lachancea</taxon>
    </lineage>
</organism>
<evidence type="ECO:0000313" key="3">
    <source>
        <dbReference type="EMBL" id="SCW02351.1"/>
    </source>
</evidence>
<reference evidence="4" key="1">
    <citation type="submission" date="2016-03" db="EMBL/GenBank/DDBJ databases">
        <authorList>
            <person name="Devillers H."/>
        </authorList>
    </citation>
    <scope>NUCLEOTIDE SEQUENCE [LARGE SCALE GENOMIC DNA]</scope>
</reference>
<feature type="domain" description="Utp8 C-terminal" evidence="2">
    <location>
        <begin position="383"/>
        <end position="636"/>
    </location>
</feature>
<dbReference type="InterPro" id="IPR053881">
    <property type="entry name" value="Utp8_C"/>
</dbReference>
<evidence type="ECO:0000259" key="2">
    <source>
        <dbReference type="Pfam" id="PF22542"/>
    </source>
</evidence>
<gene>
    <name evidence="3" type="ORF">LAFE_0F04522G</name>
</gene>
<dbReference type="OrthoDB" id="4055624at2759"/>
<sequence length="651" mass="73269">MPSVSQPFRLTVLPKIASLNNFATQTSYLQVADTLTPLTNKINIGISGSAVSQYIVNPTPKLVYNLPIPSTNTVSSCDVAELAAKTEGEDPQEVWCYALVANKVFSLNTLIKPSVATASTSNFGETFENNKVDIKYKAVNVKVYPKRETIVAVLENGLIQTFDFQLKLLHSIDATYGEIFLVQHFTSESGLDFVCMLSELKDKKSCFKLFEVNELTAAIPVKELNSVIIEDCPLKDAKLFYQYGKIYRLCDAEIKVYNLPHFQLAQTINLPFISSNDVISFKAISTNRALLTAQNKIYLLDLLHNATLSERELSHVKTFQLLRTAVIPGNTSDNDKTFAIGVSTKHGANPVSTLDIINVDVGTGTLRDSMGKGFSPRGGKPHTLKSLLSPDNETETEEFDYSRIVEELEKVGSDSTRFDSVFFNKLNVKKDYYTDSDRFLNNEDFLEKVVGVIFDNFVSEYPRALTYLLTHPLFPLSHTKNLLKRFKEHPRLFKQAIVTCPNLPLDDLLHELFTVMNDELSLDLSLRILQDFNRDFIKSSIKKMSKVDTHNFINFVVDENADEERNRNKPRLFQLLSLVLDSVGLFALEDSTLIKLSSFIDDQVRVVQQNIELLNLLEDSTVARSSAGSQFNSSQTEEQVIKPYSVQYLDC</sequence>
<dbReference type="InterPro" id="IPR018843">
    <property type="entry name" value="Utp8_b-prop"/>
</dbReference>
<proteinExistence type="predicted"/>
<dbReference type="OMA" id="IVTCPNL"/>
<dbReference type="EMBL" id="LT598490">
    <property type="protein sequence ID" value="SCW02351.1"/>
    <property type="molecule type" value="Genomic_DNA"/>
</dbReference>
<name>A0A1G4MEJ8_LACFM</name>
<evidence type="ECO:0000259" key="1">
    <source>
        <dbReference type="Pfam" id="PF10395"/>
    </source>
</evidence>
<accession>A0A1G4MEJ8</accession>
<dbReference type="Proteomes" id="UP000190831">
    <property type="component" value="Chromosome F"/>
</dbReference>
<dbReference type="Pfam" id="PF22542">
    <property type="entry name" value="Utp8_C"/>
    <property type="match status" value="1"/>
</dbReference>
<evidence type="ECO:0000313" key="4">
    <source>
        <dbReference type="Proteomes" id="UP000190831"/>
    </source>
</evidence>